<feature type="binding site" evidence="1">
    <location>
        <position position="151"/>
    </location>
    <ligand>
        <name>Mn(2+)</name>
        <dbReference type="ChEBI" id="CHEBI:29035"/>
        <label>2</label>
    </ligand>
</feature>
<dbReference type="EMBL" id="JAFBEB010000013">
    <property type="protein sequence ID" value="MBM7591551.1"/>
    <property type="molecule type" value="Genomic_DNA"/>
</dbReference>
<dbReference type="SUPFAM" id="SSF53187">
    <property type="entry name" value="Zn-dependent exopeptidases"/>
    <property type="match status" value="1"/>
</dbReference>
<dbReference type="AlphaFoldDB" id="A0A938Y1D1"/>
<dbReference type="InterPro" id="IPR002933">
    <property type="entry name" value="Peptidase_M20"/>
</dbReference>
<dbReference type="GO" id="GO:0005737">
    <property type="term" value="C:cytoplasm"/>
    <property type="evidence" value="ECO:0007669"/>
    <property type="project" value="TreeGrafter"/>
</dbReference>
<accession>A0A938Y1D1</accession>
<dbReference type="GO" id="GO:0016805">
    <property type="term" value="F:dipeptidase activity"/>
    <property type="evidence" value="ECO:0007669"/>
    <property type="project" value="TreeGrafter"/>
</dbReference>
<gene>
    <name evidence="3" type="ORF">JOD01_003202</name>
</gene>
<proteinExistence type="predicted"/>
<dbReference type="NCBIfam" id="TIGR01891">
    <property type="entry name" value="amidohydrolases"/>
    <property type="match status" value="1"/>
</dbReference>
<dbReference type="PANTHER" id="PTHR30575">
    <property type="entry name" value="PEPTIDASE M20"/>
    <property type="match status" value="1"/>
</dbReference>
<name>A0A938Y1D1_9BACL</name>
<dbReference type="GO" id="GO:0046872">
    <property type="term" value="F:metal ion binding"/>
    <property type="evidence" value="ECO:0007669"/>
    <property type="project" value="UniProtKB-KW"/>
</dbReference>
<feature type="binding site" evidence="1">
    <location>
        <position position="185"/>
    </location>
    <ligand>
        <name>Mn(2+)</name>
        <dbReference type="ChEBI" id="CHEBI:29035"/>
        <label>2</label>
    </ligand>
</feature>
<feature type="binding site" evidence="1">
    <location>
        <position position="149"/>
    </location>
    <ligand>
        <name>Mn(2+)</name>
        <dbReference type="ChEBI" id="CHEBI:29035"/>
        <label>2</label>
    </ligand>
</feature>
<dbReference type="Proteomes" id="UP000717624">
    <property type="component" value="Unassembled WGS sequence"/>
</dbReference>
<sequence length="435" mass="47215">MSEQLEQLVETLYPTLVEWRRDFHYYAESGWVEFRTASKVAARLAEWGYEVKVGREVIKDEARMGVPSEAFLQEQLKRALEQGADPDWIPRLAGGFTGVVGILRTGKPGPTVGFRFDMDALDIQESSDPEHIPVAQGFRSTNANMMHACGHDAHTAIGLGLAKTLIALKEQLTGTILVIFQPAEEGVRGAKSMVEAGVLDQVEMFFASHIGTGPKLGEVVCGARGYLATTKLDVTYQGVASHAGGKPEEGKNALLAAAAAALNLHAISRHSEGASRINVGVLQAGSGRNIVPSRATLKIETRGETSEINEYVYNQALQIIRGAAAMYGVQESISIQGEARRCDSSEELIPFIRTQAKKVHGVERVLDHHPAGGSEDATYMMERVQQNGGLASYLIFGTTLAAGHHNERFDIDEQAMKIAIKTLALCAMQAYQLQK</sequence>
<reference evidence="3" key="1">
    <citation type="submission" date="2021-01" db="EMBL/GenBank/DDBJ databases">
        <title>Genomic Encyclopedia of Type Strains, Phase IV (KMG-IV): sequencing the most valuable type-strain genomes for metagenomic binning, comparative biology and taxonomic classification.</title>
        <authorList>
            <person name="Goeker M."/>
        </authorList>
    </citation>
    <scope>NUCLEOTIDE SEQUENCE</scope>
    <source>
        <strain evidence="3">DSM 25523</strain>
    </source>
</reference>
<dbReference type="PIRSF" id="PIRSF005962">
    <property type="entry name" value="Pept_M20D_amidohydro"/>
    <property type="match status" value="1"/>
</dbReference>
<comment type="cofactor">
    <cofactor evidence="1">
        <name>Mn(2+)</name>
        <dbReference type="ChEBI" id="CHEBI:29035"/>
    </cofactor>
    <text evidence="1">The Mn(2+) ion enhances activity.</text>
</comment>
<dbReference type="GO" id="GO:0046657">
    <property type="term" value="P:folic acid catabolic process"/>
    <property type="evidence" value="ECO:0007669"/>
    <property type="project" value="TreeGrafter"/>
</dbReference>
<evidence type="ECO:0000313" key="4">
    <source>
        <dbReference type="Proteomes" id="UP000717624"/>
    </source>
</evidence>
<dbReference type="Gene3D" id="3.40.630.10">
    <property type="entry name" value="Zn peptidases"/>
    <property type="match status" value="1"/>
</dbReference>
<protein>
    <submittedName>
        <fullName evidence="3">Aminobenzoyl-glutamate utilization protein A</fullName>
    </submittedName>
</protein>
<dbReference type="SUPFAM" id="SSF55031">
    <property type="entry name" value="Bacterial exopeptidase dimerisation domain"/>
    <property type="match status" value="1"/>
</dbReference>
<feature type="binding site" evidence="1">
    <location>
        <position position="209"/>
    </location>
    <ligand>
        <name>Mn(2+)</name>
        <dbReference type="ChEBI" id="CHEBI:29035"/>
        <label>2</label>
    </ligand>
</feature>
<dbReference type="RefSeq" id="WP_204519255.1">
    <property type="nucleotide sequence ID" value="NZ_BAABIN010000037.1"/>
</dbReference>
<dbReference type="InterPro" id="IPR017439">
    <property type="entry name" value="Amidohydrolase"/>
</dbReference>
<keyword evidence="1" id="KW-0479">Metal-binding</keyword>
<comment type="caution">
    <text evidence="3">The sequence shown here is derived from an EMBL/GenBank/DDBJ whole genome shotgun (WGS) entry which is preliminary data.</text>
</comment>
<dbReference type="GO" id="GO:0071713">
    <property type="term" value="F:para-aminobenzoyl-glutamate hydrolase activity"/>
    <property type="evidence" value="ECO:0007669"/>
    <property type="project" value="TreeGrafter"/>
</dbReference>
<dbReference type="InterPro" id="IPR036264">
    <property type="entry name" value="Bact_exopeptidase_dim_dom"/>
</dbReference>
<evidence type="ECO:0000313" key="3">
    <source>
        <dbReference type="EMBL" id="MBM7591551.1"/>
    </source>
</evidence>
<dbReference type="InterPro" id="IPR052030">
    <property type="entry name" value="Peptidase_M20/M20A_hydrolases"/>
</dbReference>
<dbReference type="Pfam" id="PF07687">
    <property type="entry name" value="M20_dimer"/>
    <property type="match status" value="1"/>
</dbReference>
<keyword evidence="4" id="KW-1185">Reference proteome</keyword>
<dbReference type="InterPro" id="IPR011650">
    <property type="entry name" value="Peptidase_M20_dimer"/>
</dbReference>
<organism evidence="3 4">
    <name type="scientific">Brevibacillus fulvus</name>
    <dbReference type="NCBI Taxonomy" id="1125967"/>
    <lineage>
        <taxon>Bacteria</taxon>
        <taxon>Bacillati</taxon>
        <taxon>Bacillota</taxon>
        <taxon>Bacilli</taxon>
        <taxon>Bacillales</taxon>
        <taxon>Paenibacillaceae</taxon>
        <taxon>Brevibacillus</taxon>
    </lineage>
</organism>
<feature type="domain" description="Peptidase M20 dimerisation" evidence="2">
    <location>
        <begin position="233"/>
        <end position="320"/>
    </location>
</feature>
<dbReference type="PANTHER" id="PTHR30575:SF3">
    <property type="entry name" value="PEPTIDASE M20 DIMERISATION DOMAIN-CONTAINING PROTEIN"/>
    <property type="match status" value="1"/>
</dbReference>
<keyword evidence="1" id="KW-0464">Manganese</keyword>
<feature type="binding site" evidence="1">
    <location>
        <position position="405"/>
    </location>
    <ligand>
        <name>Mn(2+)</name>
        <dbReference type="ChEBI" id="CHEBI:29035"/>
        <label>2</label>
    </ligand>
</feature>
<evidence type="ECO:0000259" key="2">
    <source>
        <dbReference type="Pfam" id="PF07687"/>
    </source>
</evidence>
<evidence type="ECO:0000256" key="1">
    <source>
        <dbReference type="PIRSR" id="PIRSR005962-1"/>
    </source>
</evidence>
<dbReference type="Pfam" id="PF01546">
    <property type="entry name" value="Peptidase_M20"/>
    <property type="match status" value="1"/>
</dbReference>